<dbReference type="EMBL" id="GGEC01016492">
    <property type="protein sequence ID" value="MBW96975.1"/>
    <property type="molecule type" value="Transcribed_RNA"/>
</dbReference>
<accession>A0A2P2JU21</accession>
<sequence length="97" mass="10557">MKINLIYLHTKGLFSSSSPSPSLLLTRLLSCSTGLGVLLLEGFISGTIFNVIPMAMSKRPVPCCSVKGFVNIKYDRNSVTAFLAVVICMPIQPKYNC</sequence>
<reference evidence="1" key="1">
    <citation type="submission" date="2018-02" db="EMBL/GenBank/DDBJ databases">
        <title>Rhizophora mucronata_Transcriptome.</title>
        <authorList>
            <person name="Meera S.P."/>
            <person name="Sreeshan A."/>
            <person name="Augustine A."/>
        </authorList>
    </citation>
    <scope>NUCLEOTIDE SEQUENCE</scope>
    <source>
        <tissue evidence="1">Leaf</tissue>
    </source>
</reference>
<dbReference type="AlphaFoldDB" id="A0A2P2JU21"/>
<name>A0A2P2JU21_RHIMU</name>
<protein>
    <submittedName>
        <fullName evidence="1">Uncharacterized protein MANES_02G028000</fullName>
    </submittedName>
</protein>
<proteinExistence type="predicted"/>
<organism evidence="1">
    <name type="scientific">Rhizophora mucronata</name>
    <name type="common">Asiatic mangrove</name>
    <dbReference type="NCBI Taxonomy" id="61149"/>
    <lineage>
        <taxon>Eukaryota</taxon>
        <taxon>Viridiplantae</taxon>
        <taxon>Streptophyta</taxon>
        <taxon>Embryophyta</taxon>
        <taxon>Tracheophyta</taxon>
        <taxon>Spermatophyta</taxon>
        <taxon>Magnoliopsida</taxon>
        <taxon>eudicotyledons</taxon>
        <taxon>Gunneridae</taxon>
        <taxon>Pentapetalae</taxon>
        <taxon>rosids</taxon>
        <taxon>fabids</taxon>
        <taxon>Malpighiales</taxon>
        <taxon>Rhizophoraceae</taxon>
        <taxon>Rhizophora</taxon>
    </lineage>
</organism>
<evidence type="ECO:0000313" key="1">
    <source>
        <dbReference type="EMBL" id="MBW96975.1"/>
    </source>
</evidence>